<evidence type="ECO:0000256" key="1">
    <source>
        <dbReference type="SAM" id="MobiDB-lite"/>
    </source>
</evidence>
<organism evidence="3 4">
    <name type="scientific">Crystallibacter crystallopoietes</name>
    <dbReference type="NCBI Taxonomy" id="37928"/>
    <lineage>
        <taxon>Bacteria</taxon>
        <taxon>Bacillati</taxon>
        <taxon>Actinomycetota</taxon>
        <taxon>Actinomycetes</taxon>
        <taxon>Micrococcales</taxon>
        <taxon>Micrococcaceae</taxon>
        <taxon>Crystallibacter</taxon>
    </lineage>
</organism>
<accession>A0A1H1BFJ0</accession>
<protein>
    <submittedName>
        <fullName evidence="3">Glycosyl transferase family 2</fullName>
    </submittedName>
</protein>
<dbReference type="Proteomes" id="UP000181917">
    <property type="component" value="Unassembled WGS sequence"/>
</dbReference>
<dbReference type="Pfam" id="PF00535">
    <property type="entry name" value="Glycos_transf_2"/>
    <property type="match status" value="1"/>
</dbReference>
<dbReference type="GO" id="GO:0016740">
    <property type="term" value="F:transferase activity"/>
    <property type="evidence" value="ECO:0007669"/>
    <property type="project" value="UniProtKB-KW"/>
</dbReference>
<dbReference type="InterPro" id="IPR029044">
    <property type="entry name" value="Nucleotide-diphossugar_trans"/>
</dbReference>
<dbReference type="SUPFAM" id="SSF53448">
    <property type="entry name" value="Nucleotide-diphospho-sugar transferases"/>
    <property type="match status" value="1"/>
</dbReference>
<evidence type="ECO:0000259" key="2">
    <source>
        <dbReference type="Pfam" id="PF00535"/>
    </source>
</evidence>
<feature type="compositionally biased region" description="Low complexity" evidence="1">
    <location>
        <begin position="347"/>
        <end position="369"/>
    </location>
</feature>
<keyword evidence="3" id="KW-0808">Transferase</keyword>
<dbReference type="AlphaFoldDB" id="A0A1H1BFJ0"/>
<sequence>MTGTERSGQGVQLPEAEYILPLRWFSDEGLDELTGYLRVLSGWIRIIVVDGSAPELYKAHAAAWAGLVEHRRPEAWPGRNGKVAGVMTGVRQSSKEYLVLADDDVRYTLPALRRLVGLLAGADVVRPQNYFLTLPWHARWDTARTLLNRAVSSDFPGTLGVRRSALEATDGYDGDVLFENLELIRTVKAAGGRELRADNLFVGRMPATAAHFRGQRVRQAYDDFAQPVRLAVELTLLPLLIFAARRPARWIPLLAAAVAMAEAGRRRKNGRAVFPPTAALWAPCWLLERAVCIWLALGQRLAGGVKYAGNRMPAAGTPRYQLRRKYAAQRLHASSPLPPRDQERNIPCSQPSRSSQPSEPSQPSRAMSS</sequence>
<feature type="region of interest" description="Disordered" evidence="1">
    <location>
        <begin position="331"/>
        <end position="369"/>
    </location>
</feature>
<gene>
    <name evidence="3" type="ORF">SAMN04489742_1394</name>
</gene>
<keyword evidence="4" id="KW-1185">Reference proteome</keyword>
<dbReference type="RefSeq" id="WP_083339620.1">
    <property type="nucleotide sequence ID" value="NZ_CP018863.1"/>
</dbReference>
<evidence type="ECO:0000313" key="4">
    <source>
        <dbReference type="Proteomes" id="UP000181917"/>
    </source>
</evidence>
<name>A0A1H1BFJ0_9MICC</name>
<dbReference type="InterPro" id="IPR001173">
    <property type="entry name" value="Glyco_trans_2-like"/>
</dbReference>
<reference evidence="3 4" key="1">
    <citation type="submission" date="2016-10" db="EMBL/GenBank/DDBJ databases">
        <authorList>
            <person name="de Groot N.N."/>
        </authorList>
    </citation>
    <scope>NUCLEOTIDE SEQUENCE [LARGE SCALE GENOMIC DNA]</scope>
    <source>
        <strain evidence="3 4">DSM 20117</strain>
    </source>
</reference>
<dbReference type="STRING" id="37928.SAMN04489742_1394"/>
<dbReference type="Gene3D" id="3.90.550.10">
    <property type="entry name" value="Spore Coat Polysaccharide Biosynthesis Protein SpsA, Chain A"/>
    <property type="match status" value="1"/>
</dbReference>
<feature type="domain" description="Glycosyltransferase 2-like" evidence="2">
    <location>
        <begin position="44"/>
        <end position="123"/>
    </location>
</feature>
<dbReference type="EMBL" id="FNKH01000002">
    <property type="protein sequence ID" value="SDQ50745.1"/>
    <property type="molecule type" value="Genomic_DNA"/>
</dbReference>
<proteinExistence type="predicted"/>
<evidence type="ECO:0000313" key="3">
    <source>
        <dbReference type="EMBL" id="SDQ50745.1"/>
    </source>
</evidence>